<dbReference type="PROSITE" id="PS50005">
    <property type="entry name" value="TPR"/>
    <property type="match status" value="2"/>
</dbReference>
<feature type="compositionally biased region" description="Basic residues" evidence="2">
    <location>
        <begin position="429"/>
        <end position="451"/>
    </location>
</feature>
<dbReference type="InParanoid" id="A0A152A840"/>
<keyword evidence="4" id="KW-1185">Reference proteome</keyword>
<dbReference type="Pfam" id="PF13432">
    <property type="entry name" value="TPR_16"/>
    <property type="match status" value="1"/>
</dbReference>
<sequence length="491" mass="57046">MNNSSQQSQIRPYSFPVNVIENTTNLKEIKNLDSVKFKLKEINDLNNNYYSTQHHNNNNKSNSKDFDNNVDNGFCNIPTFSKVFRMPMNDESHLKSVLFSNLYEALYNKPLKSKKLQKELEKVKKIKNCLIFQVLVKHVDKVNQHLQVEIIKLIEIFTIKNNRKLEIPHQLLNGSMLTIGVSTCSIQALTPIEYYIPGYTLKVILHSIDMIQHLCLFTLDYSTINSINNDLSQYLYRNLGTFNQSESDIESMEFTNLFDVLSRQRQFINPWSVNLMANNLGLNQLDSFIPYKKLPYSEFNYKKLRDYQNYEWAQESVIEGIRKAKNGKFEEAIKIYIDALDVDPRNRDAYVALGAAYANTNRLELAIDNFKYALKIDPKDPNANKYLESCLSRLQDQKSKISTPSSNNTTSVLKTDKLKDLLKKEYKKDKHLKKKKKQKDKDKKKKKKKSKSVSMDNDSDSSSLSSSSDTSSSDNEYEQKSTEKKRKRENK</sequence>
<reference evidence="3 4" key="1">
    <citation type="submission" date="2015-12" db="EMBL/GenBank/DDBJ databases">
        <title>Dictyostelia acquired genes for synthesis and detection of signals that induce cell-type specialization by lateral gene transfer from prokaryotes.</title>
        <authorList>
            <person name="Gloeckner G."/>
            <person name="Schaap P."/>
        </authorList>
    </citation>
    <scope>NUCLEOTIDE SEQUENCE [LARGE SCALE GENOMIC DNA]</scope>
    <source>
        <strain evidence="3 4">TK</strain>
    </source>
</reference>
<dbReference type="SMART" id="SM00028">
    <property type="entry name" value="TPR"/>
    <property type="match status" value="2"/>
</dbReference>
<gene>
    <name evidence="3" type="ORF">DLAC_01225</name>
</gene>
<protein>
    <submittedName>
        <fullName evidence="3">Uncharacterized protein</fullName>
    </submittedName>
</protein>
<name>A0A152A840_TIELA</name>
<dbReference type="Gene3D" id="1.25.40.10">
    <property type="entry name" value="Tetratricopeptide repeat domain"/>
    <property type="match status" value="1"/>
</dbReference>
<dbReference type="InterPro" id="IPR039190">
    <property type="entry name" value="TTC14"/>
</dbReference>
<dbReference type="PROSITE" id="PS50293">
    <property type="entry name" value="TPR_REGION"/>
    <property type="match status" value="1"/>
</dbReference>
<dbReference type="STRING" id="361077.A0A152A840"/>
<evidence type="ECO:0000313" key="4">
    <source>
        <dbReference type="Proteomes" id="UP000076078"/>
    </source>
</evidence>
<feature type="region of interest" description="Disordered" evidence="2">
    <location>
        <begin position="424"/>
        <end position="491"/>
    </location>
</feature>
<dbReference type="PANTHER" id="PTHR23184">
    <property type="entry name" value="TETRATRICOPEPTIDE REPEAT PROTEIN 14"/>
    <property type="match status" value="1"/>
</dbReference>
<evidence type="ECO:0000313" key="3">
    <source>
        <dbReference type="EMBL" id="KYR02386.1"/>
    </source>
</evidence>
<evidence type="ECO:0000256" key="1">
    <source>
        <dbReference type="PROSITE-ProRule" id="PRU00339"/>
    </source>
</evidence>
<feature type="compositionally biased region" description="Low complexity" evidence="2">
    <location>
        <begin position="452"/>
        <end position="474"/>
    </location>
</feature>
<keyword evidence="1" id="KW-0802">TPR repeat</keyword>
<evidence type="ECO:0000256" key="2">
    <source>
        <dbReference type="SAM" id="MobiDB-lite"/>
    </source>
</evidence>
<feature type="repeat" description="TPR" evidence="1">
    <location>
        <begin position="347"/>
        <end position="380"/>
    </location>
</feature>
<comment type="caution">
    <text evidence="3">The sequence shown here is derived from an EMBL/GenBank/DDBJ whole genome shotgun (WGS) entry which is preliminary data.</text>
</comment>
<dbReference type="EMBL" id="LODT01000004">
    <property type="protein sequence ID" value="KYR02386.1"/>
    <property type="molecule type" value="Genomic_DNA"/>
</dbReference>
<dbReference type="OrthoDB" id="21061at2759"/>
<accession>A0A152A840</accession>
<dbReference type="InterPro" id="IPR011990">
    <property type="entry name" value="TPR-like_helical_dom_sf"/>
</dbReference>
<dbReference type="InterPro" id="IPR019734">
    <property type="entry name" value="TPR_rpt"/>
</dbReference>
<dbReference type="PANTHER" id="PTHR23184:SF9">
    <property type="entry name" value="TETRATRICOPEPTIDE REPEAT PROTEIN 14"/>
    <property type="match status" value="1"/>
</dbReference>
<dbReference type="Proteomes" id="UP000076078">
    <property type="component" value="Unassembled WGS sequence"/>
</dbReference>
<proteinExistence type="predicted"/>
<dbReference type="AlphaFoldDB" id="A0A152A840"/>
<dbReference type="SUPFAM" id="SSF48452">
    <property type="entry name" value="TPR-like"/>
    <property type="match status" value="1"/>
</dbReference>
<organism evidence="3 4">
    <name type="scientific">Tieghemostelium lacteum</name>
    <name type="common">Slime mold</name>
    <name type="synonym">Dictyostelium lacteum</name>
    <dbReference type="NCBI Taxonomy" id="361077"/>
    <lineage>
        <taxon>Eukaryota</taxon>
        <taxon>Amoebozoa</taxon>
        <taxon>Evosea</taxon>
        <taxon>Eumycetozoa</taxon>
        <taxon>Dictyostelia</taxon>
        <taxon>Dictyosteliales</taxon>
        <taxon>Raperosteliaceae</taxon>
        <taxon>Tieghemostelium</taxon>
    </lineage>
</organism>
<feature type="repeat" description="TPR" evidence="1">
    <location>
        <begin position="313"/>
        <end position="346"/>
    </location>
</feature>